<keyword evidence="7" id="KW-1185">Reference proteome</keyword>
<comment type="caution">
    <text evidence="6">The sequence shown here is derived from an EMBL/GenBank/DDBJ whole genome shotgun (WGS) entry which is preliminary data.</text>
</comment>
<dbReference type="GO" id="GO:0008234">
    <property type="term" value="F:cysteine-type peptidase activity"/>
    <property type="evidence" value="ECO:0007669"/>
    <property type="project" value="UniProtKB-KW"/>
</dbReference>
<sequence>MSMDRGARVVEIARAWIGTPYRHQASARGAGTDCLGLVRGVWRELNGKEPEPVPAYTMDWSEPAGEERLWEAASRHLRECAVSEPWRVGQVLLFRMRSGAVAKHLGILSESGAEARFVHAYSGHGVIESPLSAPWRRRVAVRFEFP</sequence>
<evidence type="ECO:0000259" key="5">
    <source>
        <dbReference type="PROSITE" id="PS51935"/>
    </source>
</evidence>
<proteinExistence type="inferred from homology"/>
<evidence type="ECO:0000256" key="4">
    <source>
        <dbReference type="ARBA" id="ARBA00022807"/>
    </source>
</evidence>
<evidence type="ECO:0000313" key="7">
    <source>
        <dbReference type="Proteomes" id="UP000239736"/>
    </source>
</evidence>
<name>A0A2S5JIW2_9RHOB</name>
<comment type="similarity">
    <text evidence="1">Belongs to the peptidase C40 family.</text>
</comment>
<dbReference type="SUPFAM" id="SSF54001">
    <property type="entry name" value="Cysteine proteinases"/>
    <property type="match status" value="1"/>
</dbReference>
<keyword evidence="3" id="KW-0378">Hydrolase</keyword>
<dbReference type="InterPro" id="IPR038765">
    <property type="entry name" value="Papain-like_cys_pep_sf"/>
</dbReference>
<evidence type="ECO:0000256" key="3">
    <source>
        <dbReference type="ARBA" id="ARBA00022801"/>
    </source>
</evidence>
<dbReference type="GO" id="GO:0006508">
    <property type="term" value="P:proteolysis"/>
    <property type="evidence" value="ECO:0007669"/>
    <property type="project" value="UniProtKB-KW"/>
</dbReference>
<dbReference type="Proteomes" id="UP000239736">
    <property type="component" value="Unassembled WGS sequence"/>
</dbReference>
<dbReference type="NCBIfam" id="TIGR02219">
    <property type="entry name" value="phage_NlpC_fam"/>
    <property type="match status" value="1"/>
</dbReference>
<dbReference type="InterPro" id="IPR011929">
    <property type="entry name" value="Phage_pept_NlpC/P60"/>
</dbReference>
<dbReference type="Gene3D" id="3.90.1720.10">
    <property type="entry name" value="endopeptidase domain like (from Nostoc punctiforme)"/>
    <property type="match status" value="1"/>
</dbReference>
<dbReference type="EMBL" id="PRDS01000003">
    <property type="protein sequence ID" value="PPB81308.1"/>
    <property type="molecule type" value="Genomic_DNA"/>
</dbReference>
<evidence type="ECO:0000256" key="2">
    <source>
        <dbReference type="ARBA" id="ARBA00022670"/>
    </source>
</evidence>
<evidence type="ECO:0000313" key="6">
    <source>
        <dbReference type="EMBL" id="PPB81308.1"/>
    </source>
</evidence>
<dbReference type="AlphaFoldDB" id="A0A2S5JIW2"/>
<dbReference type="InterPro" id="IPR000064">
    <property type="entry name" value="NLP_P60_dom"/>
</dbReference>
<feature type="domain" description="NlpC/P60" evidence="5">
    <location>
        <begin position="3"/>
        <end position="146"/>
    </location>
</feature>
<protein>
    <submittedName>
        <fullName evidence="6">NlpC/P60 family putative phage cell wall peptidase</fullName>
    </submittedName>
</protein>
<accession>A0A2S5JIW2</accession>
<keyword evidence="2" id="KW-0645">Protease</keyword>
<dbReference type="PROSITE" id="PS51935">
    <property type="entry name" value="NLPC_P60"/>
    <property type="match status" value="1"/>
</dbReference>
<dbReference type="Pfam" id="PF00877">
    <property type="entry name" value="NLPC_P60"/>
    <property type="match status" value="1"/>
</dbReference>
<dbReference type="OrthoDB" id="6058745at2"/>
<organism evidence="6 7">
    <name type="scientific">Albidovulum inexpectatum</name>
    <dbReference type="NCBI Taxonomy" id="196587"/>
    <lineage>
        <taxon>Bacteria</taxon>
        <taxon>Pseudomonadati</taxon>
        <taxon>Pseudomonadota</taxon>
        <taxon>Alphaproteobacteria</taxon>
        <taxon>Rhodobacterales</taxon>
        <taxon>Paracoccaceae</taxon>
        <taxon>Albidovulum</taxon>
    </lineage>
</organism>
<gene>
    <name evidence="6" type="ORF">LV82_01354</name>
</gene>
<evidence type="ECO:0000256" key="1">
    <source>
        <dbReference type="ARBA" id="ARBA00007074"/>
    </source>
</evidence>
<keyword evidence="4" id="KW-0788">Thiol protease</keyword>
<reference evidence="6 7" key="1">
    <citation type="submission" date="2018-01" db="EMBL/GenBank/DDBJ databases">
        <title>Genomic Encyclopedia of Archaeal and Bacterial Type Strains, Phase II (KMG-II): from individual species to whole genera.</title>
        <authorList>
            <person name="Goeker M."/>
        </authorList>
    </citation>
    <scope>NUCLEOTIDE SEQUENCE [LARGE SCALE GENOMIC DNA]</scope>
    <source>
        <strain evidence="6 7">DSM 12048</strain>
    </source>
</reference>